<gene>
    <name evidence="3" type="ORF">QE412_003008</name>
</gene>
<comment type="caution">
    <text evidence="3">The sequence shown here is derived from an EMBL/GenBank/DDBJ whole genome shotgun (WGS) entry which is preliminary data.</text>
</comment>
<protein>
    <submittedName>
        <fullName evidence="3">Non-F420 flavinoid oxidoreductase</fullName>
    </submittedName>
</protein>
<dbReference type="InterPro" id="IPR050564">
    <property type="entry name" value="F420-G6PD/mer"/>
</dbReference>
<dbReference type="InterPro" id="IPR036661">
    <property type="entry name" value="Luciferase-like_sf"/>
</dbReference>
<evidence type="ECO:0000313" key="4">
    <source>
        <dbReference type="Proteomes" id="UP001226691"/>
    </source>
</evidence>
<dbReference type="RefSeq" id="WP_307485591.1">
    <property type="nucleotide sequence ID" value="NZ_JAUTBF010000001.1"/>
</dbReference>
<evidence type="ECO:0000313" key="3">
    <source>
        <dbReference type="EMBL" id="MDQ1124435.1"/>
    </source>
</evidence>
<name>A0ABU0TXP6_MICTR</name>
<dbReference type="NCBIfam" id="TIGR03885">
    <property type="entry name" value="flavin_revert"/>
    <property type="match status" value="1"/>
</dbReference>
<dbReference type="Pfam" id="PF00296">
    <property type="entry name" value="Bac_luciferase"/>
    <property type="match status" value="1"/>
</dbReference>
<dbReference type="InterPro" id="IPR023907">
    <property type="entry name" value="Non-F420_Flavin_OxRdtase"/>
</dbReference>
<keyword evidence="1" id="KW-0560">Oxidoreductase</keyword>
<keyword evidence="4" id="KW-1185">Reference proteome</keyword>
<reference evidence="3 4" key="1">
    <citation type="submission" date="2023-07" db="EMBL/GenBank/DDBJ databases">
        <title>Functional and genomic diversity of the sorghum phyllosphere microbiome.</title>
        <authorList>
            <person name="Shade A."/>
        </authorList>
    </citation>
    <scope>NUCLEOTIDE SEQUENCE [LARGE SCALE GENOMIC DNA]</scope>
    <source>
        <strain evidence="3 4">SORGH_AS_1207</strain>
    </source>
</reference>
<dbReference type="Proteomes" id="UP001226691">
    <property type="component" value="Unassembled WGS sequence"/>
</dbReference>
<proteinExistence type="predicted"/>
<dbReference type="InterPro" id="IPR011251">
    <property type="entry name" value="Luciferase-like_dom"/>
</dbReference>
<dbReference type="PANTHER" id="PTHR43244">
    <property type="match status" value="1"/>
</dbReference>
<evidence type="ECO:0000259" key="2">
    <source>
        <dbReference type="Pfam" id="PF00296"/>
    </source>
</evidence>
<dbReference type="SUPFAM" id="SSF51679">
    <property type="entry name" value="Bacterial luciferase-like"/>
    <property type="match status" value="1"/>
</dbReference>
<dbReference type="PANTHER" id="PTHR43244:SF1">
    <property type="entry name" value="5,10-METHYLENETETRAHYDROMETHANOPTERIN REDUCTASE"/>
    <property type="match status" value="1"/>
</dbReference>
<accession>A0ABU0TXP6</accession>
<feature type="domain" description="Luciferase-like" evidence="2">
    <location>
        <begin position="10"/>
        <end position="291"/>
    </location>
</feature>
<dbReference type="InterPro" id="IPR019945">
    <property type="entry name" value="F420_G6P_DH-rel"/>
</dbReference>
<dbReference type="Gene3D" id="3.20.20.30">
    <property type="entry name" value="Luciferase-like domain"/>
    <property type="match status" value="1"/>
</dbReference>
<organism evidence="3 4">
    <name type="scientific">Microbacterium trichothecenolyticum</name>
    <name type="common">Aureobacterium trichothecenolyticum</name>
    <dbReference type="NCBI Taxonomy" id="69370"/>
    <lineage>
        <taxon>Bacteria</taxon>
        <taxon>Bacillati</taxon>
        <taxon>Actinomycetota</taxon>
        <taxon>Actinomycetes</taxon>
        <taxon>Micrococcales</taxon>
        <taxon>Microbacteriaceae</taxon>
        <taxon>Microbacterium</taxon>
    </lineage>
</organism>
<evidence type="ECO:0000256" key="1">
    <source>
        <dbReference type="ARBA" id="ARBA00023002"/>
    </source>
</evidence>
<sequence length="324" mass="35542">MTIYGYHASHEQIAPRELLASVKRAEQAGFDAAMCSDHLTPWSERQAHSGFAWSWLGAALEATSLTYGVVNAPGQRYHPVIIAQAIATLEQMNPGRFWAALGSGQAINEHVTGDRWPDKDTRKARLRESVDVIRALLAGEEVTHDGLITVDRARVWSLPDTPPPLIGAAITEATAKWAGEWADGLITISQPLDQLRRVVGAYRDAGGRGDVFIQAQVSLEDTRDKALAVAHDQWRTNIFPSPLSWDLPTVEHFDQAAEHVSQSAVAEAVFCTADAGELAEHLHAFESVGASRVYIHGVTQDQARYIDRMGEQVLPQLLERASDK</sequence>
<dbReference type="NCBIfam" id="TIGR03557">
    <property type="entry name" value="F420_G6P_family"/>
    <property type="match status" value="1"/>
</dbReference>
<dbReference type="EMBL" id="JAUTBF010000001">
    <property type="protein sequence ID" value="MDQ1124435.1"/>
    <property type="molecule type" value="Genomic_DNA"/>
</dbReference>